<proteinExistence type="predicted"/>
<keyword evidence="3" id="KW-1185">Reference proteome</keyword>
<feature type="signal peptide" evidence="1">
    <location>
        <begin position="1"/>
        <end position="18"/>
    </location>
</feature>
<keyword evidence="1" id="KW-0732">Signal</keyword>
<evidence type="ECO:0000313" key="2">
    <source>
        <dbReference type="EMBL" id="AKO53832.1"/>
    </source>
</evidence>
<dbReference type="AlphaFoldDB" id="A0A0H4IFZ2"/>
<gene>
    <name evidence="2" type="ORF">ABA45_16500</name>
</gene>
<organism evidence="2 3">
    <name type="scientific">Marinobacter psychrophilus</name>
    <dbReference type="NCBI Taxonomy" id="330734"/>
    <lineage>
        <taxon>Bacteria</taxon>
        <taxon>Pseudomonadati</taxon>
        <taxon>Pseudomonadota</taxon>
        <taxon>Gammaproteobacteria</taxon>
        <taxon>Pseudomonadales</taxon>
        <taxon>Marinobacteraceae</taxon>
        <taxon>Marinobacter</taxon>
    </lineage>
</organism>
<sequence length="263" mass="28616">MALFITFLLFLVSANAFAASQSRAYNLNQRPAADVAAQIRDLYEEVNVTVVGQKIVARGETRLLDEIGQIIQQLDVATAQLRISVQSRENLGGKRSGGGVNLTQNNASSNRNIINSNTVTINAQSKTIRSSGNRERSLIVQDGQSAQVSAGQIRSLPFAARGGRNPAVLLQLVETRSGFVVTPRMISPQNIELSIMSFEQDAPAMPGYDTEALMTIRQVQPGQWVSLGGVDRSENHENSGIVYQVNSSENHTSEIRVRVDILP</sequence>
<evidence type="ECO:0000313" key="3">
    <source>
        <dbReference type="Proteomes" id="UP000036406"/>
    </source>
</evidence>
<reference evidence="2 3" key="1">
    <citation type="submission" date="2015-05" db="EMBL/GenBank/DDBJ databases">
        <title>Complete genome of Marinobacter psychrophilus strain 20041T isolated from sea-ice of the Canadian Basin.</title>
        <authorList>
            <person name="Song L."/>
            <person name="Ren L."/>
            <person name="Yu Y."/>
            <person name="Wang X."/>
        </authorList>
    </citation>
    <scope>NUCLEOTIDE SEQUENCE [LARGE SCALE GENOMIC DNA]</scope>
    <source>
        <strain evidence="2 3">20041</strain>
    </source>
</reference>
<protein>
    <submittedName>
        <fullName evidence="2">Secretin</fullName>
    </submittedName>
</protein>
<dbReference type="EMBL" id="CP011494">
    <property type="protein sequence ID" value="AKO53832.1"/>
    <property type="molecule type" value="Genomic_DNA"/>
</dbReference>
<dbReference type="PATRIC" id="fig|330734.3.peg.3470"/>
<name>A0A0H4IFZ2_9GAMM</name>
<dbReference type="KEGG" id="mpq:ABA45_16500"/>
<evidence type="ECO:0000256" key="1">
    <source>
        <dbReference type="SAM" id="SignalP"/>
    </source>
</evidence>
<feature type="chain" id="PRO_5005206597" evidence="1">
    <location>
        <begin position="19"/>
        <end position="263"/>
    </location>
</feature>
<dbReference type="Proteomes" id="UP000036406">
    <property type="component" value="Chromosome"/>
</dbReference>
<dbReference type="STRING" id="330734.ABA45_16500"/>
<accession>A0A0H4IFZ2</accession>